<name>A0A5J9SSR9_9POAL</name>
<accession>A0A5J9SSR9</accession>
<dbReference type="OrthoDB" id="783018at2759"/>
<dbReference type="Gene3D" id="3.30.559.10">
    <property type="entry name" value="Chloramphenicol acetyltransferase-like domain"/>
    <property type="match status" value="1"/>
</dbReference>
<dbReference type="Proteomes" id="UP000324897">
    <property type="component" value="Unassembled WGS sequence"/>
</dbReference>
<dbReference type="InterPro" id="IPR023213">
    <property type="entry name" value="CAT-like_dom_sf"/>
</dbReference>
<comment type="caution">
    <text evidence="1">The sequence shown here is derived from an EMBL/GenBank/DDBJ whole genome shotgun (WGS) entry which is preliminary data.</text>
</comment>
<organism evidence="1 2">
    <name type="scientific">Eragrostis curvula</name>
    <name type="common">weeping love grass</name>
    <dbReference type="NCBI Taxonomy" id="38414"/>
    <lineage>
        <taxon>Eukaryota</taxon>
        <taxon>Viridiplantae</taxon>
        <taxon>Streptophyta</taxon>
        <taxon>Embryophyta</taxon>
        <taxon>Tracheophyta</taxon>
        <taxon>Spermatophyta</taxon>
        <taxon>Magnoliopsida</taxon>
        <taxon>Liliopsida</taxon>
        <taxon>Poales</taxon>
        <taxon>Poaceae</taxon>
        <taxon>PACMAD clade</taxon>
        <taxon>Chloridoideae</taxon>
        <taxon>Eragrostideae</taxon>
        <taxon>Eragrostidinae</taxon>
        <taxon>Eragrostis</taxon>
    </lineage>
</organism>
<sequence length="166" mass="18970">MTTRLTTFAVRRRDPELVGLARPTPRETKRLSDIDDQIGLRWHMPLVFFYRGGGVGHEEKDPVRVVRRALGEALCDTPYVHVGQMIDLFKSFPMCEPLRVKQHKDGLKLFPTHISLAGACSSRIDRHRRHGRRLGFLDLATDSGDHGEPELDYLHLELLNLVTHSL</sequence>
<dbReference type="AlphaFoldDB" id="A0A5J9SSR9"/>
<dbReference type="Gramene" id="TVU02071">
    <property type="protein sequence ID" value="TVU02071"/>
    <property type="gene ID" value="EJB05_52437"/>
</dbReference>
<evidence type="ECO:0000313" key="2">
    <source>
        <dbReference type="Proteomes" id="UP000324897"/>
    </source>
</evidence>
<evidence type="ECO:0000313" key="1">
    <source>
        <dbReference type="EMBL" id="TVU02071.1"/>
    </source>
</evidence>
<feature type="non-terminal residue" evidence="1">
    <location>
        <position position="1"/>
    </location>
</feature>
<dbReference type="EMBL" id="RWGY01000361">
    <property type="protein sequence ID" value="TVU02071.1"/>
    <property type="molecule type" value="Genomic_DNA"/>
</dbReference>
<dbReference type="GO" id="GO:0016747">
    <property type="term" value="F:acyltransferase activity, transferring groups other than amino-acyl groups"/>
    <property type="evidence" value="ECO:0007669"/>
    <property type="project" value="UniProtKB-ARBA"/>
</dbReference>
<keyword evidence="2" id="KW-1185">Reference proteome</keyword>
<reference evidence="1 2" key="1">
    <citation type="journal article" date="2019" name="Sci. Rep.">
        <title>A high-quality genome of Eragrostis curvula grass provides insights into Poaceae evolution and supports new strategies to enhance forage quality.</title>
        <authorList>
            <person name="Carballo J."/>
            <person name="Santos B.A.C.M."/>
            <person name="Zappacosta D."/>
            <person name="Garbus I."/>
            <person name="Selva J.P."/>
            <person name="Gallo C.A."/>
            <person name="Diaz A."/>
            <person name="Albertini E."/>
            <person name="Caccamo M."/>
            <person name="Echenique V."/>
        </authorList>
    </citation>
    <scope>NUCLEOTIDE SEQUENCE [LARGE SCALE GENOMIC DNA]</scope>
    <source>
        <strain evidence="2">cv. Victoria</strain>
        <tissue evidence="1">Leaf</tissue>
    </source>
</reference>
<proteinExistence type="predicted"/>
<gene>
    <name evidence="1" type="ORF">EJB05_52437</name>
</gene>
<protein>
    <submittedName>
        <fullName evidence="1">Uncharacterized protein</fullName>
    </submittedName>
</protein>